<evidence type="ECO:0000313" key="3">
    <source>
        <dbReference type="Proteomes" id="UP001160390"/>
    </source>
</evidence>
<gene>
    <name evidence="2" type="ORF">CCHLO57077_00013039</name>
</gene>
<feature type="region of interest" description="Disordered" evidence="1">
    <location>
        <begin position="161"/>
        <end position="190"/>
    </location>
</feature>
<dbReference type="Proteomes" id="UP001160390">
    <property type="component" value="Unassembled WGS sequence"/>
</dbReference>
<reference evidence="2" key="1">
    <citation type="submission" date="2023-01" db="EMBL/GenBank/DDBJ databases">
        <authorList>
            <person name="Piombo E."/>
        </authorList>
    </citation>
    <scope>NUCLEOTIDE SEQUENCE</scope>
</reference>
<protein>
    <submittedName>
        <fullName evidence="2">Uncharacterized protein</fullName>
    </submittedName>
</protein>
<dbReference type="EMBL" id="CABFNP030000582">
    <property type="protein sequence ID" value="CAI6047634.1"/>
    <property type="molecule type" value="Genomic_DNA"/>
</dbReference>
<sequence>MVNHSKTRPLKQVEDPGFLSLQTQARDIYVCLKECWTCTCPEKHPCGITVSRKHINGNALELRFVFNGEDTSILKVQSGEVQLPAIKISEPEDEDIANLRSKLTIRRQKARIISEKGTKGNLSSIGLLALDSEARRSSSSQDRTLERHTSLLERGKSFLRSSRHKSIDANIQEPTPATPEKRRISAPSFKAHDAESLPKVRFLYQDSTSTFIKPANSMGDLCSMLKTSSTNDIPGFWEAEEITVLNKPWG</sequence>
<dbReference type="AlphaFoldDB" id="A0AA35LSX8"/>
<proteinExistence type="predicted"/>
<accession>A0AA35LSX8</accession>
<name>A0AA35LSX8_9HYPO</name>
<organism evidence="2 3">
    <name type="scientific">Clonostachys chloroleuca</name>
    <dbReference type="NCBI Taxonomy" id="1926264"/>
    <lineage>
        <taxon>Eukaryota</taxon>
        <taxon>Fungi</taxon>
        <taxon>Dikarya</taxon>
        <taxon>Ascomycota</taxon>
        <taxon>Pezizomycotina</taxon>
        <taxon>Sordariomycetes</taxon>
        <taxon>Hypocreomycetidae</taxon>
        <taxon>Hypocreales</taxon>
        <taxon>Bionectriaceae</taxon>
        <taxon>Clonostachys</taxon>
    </lineage>
</organism>
<keyword evidence="3" id="KW-1185">Reference proteome</keyword>
<evidence type="ECO:0000256" key="1">
    <source>
        <dbReference type="SAM" id="MobiDB-lite"/>
    </source>
</evidence>
<feature type="non-terminal residue" evidence="2">
    <location>
        <position position="250"/>
    </location>
</feature>
<comment type="caution">
    <text evidence="2">The sequence shown here is derived from an EMBL/GenBank/DDBJ whole genome shotgun (WGS) entry which is preliminary data.</text>
</comment>
<evidence type="ECO:0000313" key="2">
    <source>
        <dbReference type="EMBL" id="CAI6047634.1"/>
    </source>
</evidence>